<organism evidence="1 2">
    <name type="scientific">Bacillus cereus</name>
    <dbReference type="NCBI Taxonomy" id="1396"/>
    <lineage>
        <taxon>Bacteria</taxon>
        <taxon>Bacillati</taxon>
        <taxon>Bacillota</taxon>
        <taxon>Bacilli</taxon>
        <taxon>Bacillales</taxon>
        <taxon>Bacillaceae</taxon>
        <taxon>Bacillus</taxon>
        <taxon>Bacillus cereus group</taxon>
    </lineage>
</organism>
<protein>
    <submittedName>
        <fullName evidence="1">Uncharacterized protein</fullName>
    </submittedName>
</protein>
<sequence length="342" mass="39513">MNNEQTYNVQNKITFKSSTDNTFELSKKQLSQRYDINLNRIINGFKKVTSFNEAQRAIEKDGFYRVIIPKDISKRLEDGSAEWNFDKTGMQLPTIKDQKGSFICQARLEETDPTNFSNVNNIALQSTIAAVLEQLELLNEQVADVLQGQLTDRMGIIKGAVDTYKQALLVNDITVRNQLLTQAVSELNKGRRQLIESLESKTKFINKLPQSSFKQFFYSIINKIDINKIETKFLETQLIFDNIIKSSNYIALVYEELGEVNALQESFPPLKECIKEYSSKMRKVAEFLPYNPNSESQDSWYKNPETIIEMIDFHIHKLNSKYIEIEITGEQLLLKEEVANFE</sequence>
<dbReference type="EMBL" id="NVAP01000019">
    <property type="protein sequence ID" value="PFQ47850.1"/>
    <property type="molecule type" value="Genomic_DNA"/>
</dbReference>
<dbReference type="RefSeq" id="WP_098612292.1">
    <property type="nucleotide sequence ID" value="NZ_NVAP01000019.1"/>
</dbReference>
<reference evidence="1 2" key="1">
    <citation type="submission" date="2017-09" db="EMBL/GenBank/DDBJ databases">
        <title>Large-scale bioinformatics analysis of Bacillus genomes uncovers conserved roles of natural products in bacterial physiology.</title>
        <authorList>
            <consortium name="Agbiome Team Llc"/>
            <person name="Bleich R.M."/>
            <person name="Grubbs K.J."/>
            <person name="Santa Maria K.C."/>
            <person name="Allen S.E."/>
            <person name="Farag S."/>
            <person name="Shank E.A."/>
            <person name="Bowers A."/>
        </authorList>
    </citation>
    <scope>NUCLEOTIDE SEQUENCE [LARGE SCALE GENOMIC DNA]</scope>
    <source>
        <strain evidence="1 2">AFS070861</strain>
    </source>
</reference>
<evidence type="ECO:0000313" key="1">
    <source>
        <dbReference type="EMBL" id="PFQ47850.1"/>
    </source>
</evidence>
<gene>
    <name evidence="1" type="ORF">COK05_08930</name>
</gene>
<dbReference type="Proteomes" id="UP000224386">
    <property type="component" value="Unassembled WGS sequence"/>
</dbReference>
<accession>A0A2B2LZX1</accession>
<name>A0A2B2LZX1_BACCE</name>
<comment type="caution">
    <text evidence="1">The sequence shown here is derived from an EMBL/GenBank/DDBJ whole genome shotgun (WGS) entry which is preliminary data.</text>
</comment>
<evidence type="ECO:0000313" key="2">
    <source>
        <dbReference type="Proteomes" id="UP000224386"/>
    </source>
</evidence>
<dbReference type="AlphaFoldDB" id="A0A2B2LZX1"/>
<proteinExistence type="predicted"/>